<keyword evidence="2" id="KW-1185">Reference proteome</keyword>
<dbReference type="RefSeq" id="WP_380840974.1">
    <property type="nucleotide sequence ID" value="NZ_JBHSFP010000009.1"/>
</dbReference>
<dbReference type="Gene3D" id="2.160.20.60">
    <property type="entry name" value="Glutamate synthase, alpha subunit, C-terminal domain"/>
    <property type="match status" value="1"/>
</dbReference>
<comment type="caution">
    <text evidence="1">The sequence shown here is derived from an EMBL/GenBank/DDBJ whole genome shotgun (WGS) entry which is preliminary data.</text>
</comment>
<protein>
    <recommendedName>
        <fullName evidence="3">Glutamate synthase</fullName>
    </recommendedName>
</protein>
<proteinExistence type="predicted"/>
<gene>
    <name evidence="1" type="ORF">ACFO60_15685</name>
</gene>
<organism evidence="1 2">
    <name type="scientific">Sphaerisporangium dianthi</name>
    <dbReference type="NCBI Taxonomy" id="1436120"/>
    <lineage>
        <taxon>Bacteria</taxon>
        <taxon>Bacillati</taxon>
        <taxon>Actinomycetota</taxon>
        <taxon>Actinomycetes</taxon>
        <taxon>Streptosporangiales</taxon>
        <taxon>Streptosporangiaceae</taxon>
        <taxon>Sphaerisporangium</taxon>
    </lineage>
</organism>
<sequence>MTSPPHPPDQRAGGQGALPGAELTLDAAAMTTREINRSLQTLPYGKVVVANPAGRHNLAVGLDAPVQVEIDGPAGFYAGGLGKRARVTVNGSAGGGVGENLMSGDVHVRGSAGRSAAASARGGVVVVDGSSASHAGISLKGGTLAIGGDAGAYCGFLAQSGVILVGGNAGPCLGDSLFEAVVYVGGKIAGLGNGAVIEDLDEHDVTFVKVLADGCGFDHVTPARVTKVVSARHMYQMHDRHDDHGTY</sequence>
<evidence type="ECO:0000313" key="2">
    <source>
        <dbReference type="Proteomes" id="UP001596004"/>
    </source>
</evidence>
<dbReference type="InterPro" id="IPR036485">
    <property type="entry name" value="Glu_synth_asu_C_sf"/>
</dbReference>
<dbReference type="PANTHER" id="PTHR39673:SF5">
    <property type="entry name" value="TUNGSTEN-CONTAINING FORMYLMETHANOFURAN DEHYDROGENASE 2 SUBUNIT C"/>
    <property type="match status" value="1"/>
</dbReference>
<accession>A0ABV9CGT0</accession>
<evidence type="ECO:0008006" key="3">
    <source>
        <dbReference type="Google" id="ProtNLM"/>
    </source>
</evidence>
<dbReference type="SUPFAM" id="SSF69336">
    <property type="entry name" value="Alpha subunit of glutamate synthase, C-terminal domain"/>
    <property type="match status" value="1"/>
</dbReference>
<dbReference type="PANTHER" id="PTHR39673">
    <property type="entry name" value="TUNGSTEN FORMYLMETHANOFURAN DEHYDROGENASE, SUBUNIT C (FWDC)"/>
    <property type="match status" value="1"/>
</dbReference>
<dbReference type="EMBL" id="JBHSFP010000009">
    <property type="protein sequence ID" value="MFC4532213.1"/>
    <property type="molecule type" value="Genomic_DNA"/>
</dbReference>
<name>A0ABV9CGT0_9ACTN</name>
<dbReference type="Proteomes" id="UP001596004">
    <property type="component" value="Unassembled WGS sequence"/>
</dbReference>
<reference evidence="2" key="1">
    <citation type="journal article" date="2019" name="Int. J. Syst. Evol. Microbiol.">
        <title>The Global Catalogue of Microorganisms (GCM) 10K type strain sequencing project: providing services to taxonomists for standard genome sequencing and annotation.</title>
        <authorList>
            <consortium name="The Broad Institute Genomics Platform"/>
            <consortium name="The Broad Institute Genome Sequencing Center for Infectious Disease"/>
            <person name="Wu L."/>
            <person name="Ma J."/>
        </authorList>
    </citation>
    <scope>NUCLEOTIDE SEQUENCE [LARGE SCALE GENOMIC DNA]</scope>
    <source>
        <strain evidence="2">CGMCC 4.7132</strain>
    </source>
</reference>
<evidence type="ECO:0000313" key="1">
    <source>
        <dbReference type="EMBL" id="MFC4532213.1"/>
    </source>
</evidence>